<dbReference type="SUPFAM" id="SSF88723">
    <property type="entry name" value="PIN domain-like"/>
    <property type="match status" value="1"/>
</dbReference>
<reference evidence="6 7" key="1">
    <citation type="submission" date="2020-07" db="EMBL/GenBank/DDBJ databases">
        <title>Sequencing the genomes of 1000 actinobacteria strains.</title>
        <authorList>
            <person name="Klenk H.-P."/>
        </authorList>
    </citation>
    <scope>NUCLEOTIDE SEQUENCE [LARGE SCALE GENOMIC DNA]</scope>
    <source>
        <strain evidence="6 7">DSM 24723</strain>
    </source>
</reference>
<proteinExistence type="predicted"/>
<evidence type="ECO:0000259" key="5">
    <source>
        <dbReference type="Pfam" id="PF13470"/>
    </source>
</evidence>
<keyword evidence="7" id="KW-1185">Reference proteome</keyword>
<keyword evidence="4" id="KW-0460">Magnesium</keyword>
<accession>A0A852X851</accession>
<evidence type="ECO:0000256" key="1">
    <source>
        <dbReference type="ARBA" id="ARBA00022722"/>
    </source>
</evidence>
<dbReference type="InterPro" id="IPR029060">
    <property type="entry name" value="PIN-like_dom_sf"/>
</dbReference>
<evidence type="ECO:0000256" key="3">
    <source>
        <dbReference type="ARBA" id="ARBA00022801"/>
    </source>
</evidence>
<keyword evidence="3" id="KW-0378">Hydrolase</keyword>
<dbReference type="GO" id="GO:0004518">
    <property type="term" value="F:nuclease activity"/>
    <property type="evidence" value="ECO:0007669"/>
    <property type="project" value="UniProtKB-KW"/>
</dbReference>
<evidence type="ECO:0000313" key="7">
    <source>
        <dbReference type="Proteomes" id="UP000592181"/>
    </source>
</evidence>
<evidence type="ECO:0000313" key="6">
    <source>
        <dbReference type="EMBL" id="NYG36464.1"/>
    </source>
</evidence>
<organism evidence="6 7">
    <name type="scientific">Janibacter alkaliphilus</name>
    <dbReference type="NCBI Taxonomy" id="1069963"/>
    <lineage>
        <taxon>Bacteria</taxon>
        <taxon>Bacillati</taxon>
        <taxon>Actinomycetota</taxon>
        <taxon>Actinomycetes</taxon>
        <taxon>Micrococcales</taxon>
        <taxon>Intrasporangiaceae</taxon>
        <taxon>Janibacter</taxon>
    </lineage>
</organism>
<feature type="domain" description="PIN" evidence="5">
    <location>
        <begin position="6"/>
        <end position="116"/>
    </location>
</feature>
<name>A0A852X851_9MICO</name>
<dbReference type="AlphaFoldDB" id="A0A852X851"/>
<evidence type="ECO:0000256" key="2">
    <source>
        <dbReference type="ARBA" id="ARBA00022723"/>
    </source>
</evidence>
<sequence length="192" mass="21388">MRGVLRVFVDANVLYSRTQRDWLALIYLQGEQSPYEVYWSEDVLAEVAYHLRRRHPLWSGRKIATLRDRIAGTFEVGRVTDFEVVAVDGVTDEHDLHVHAAAVSCSADIVLTNNVRDFVGVEDYDVLTPDELFVLVDDSAPDAVAAAAAAEQADYWGRRGTADLAESLVDAGWPGFAERVQGHLRWMALSGQ</sequence>
<dbReference type="Proteomes" id="UP000592181">
    <property type="component" value="Unassembled WGS sequence"/>
</dbReference>
<dbReference type="RefSeq" id="WP_179461966.1">
    <property type="nucleotide sequence ID" value="NZ_JACBZX010000001.1"/>
</dbReference>
<dbReference type="GO" id="GO:0046872">
    <property type="term" value="F:metal ion binding"/>
    <property type="evidence" value="ECO:0007669"/>
    <property type="project" value="UniProtKB-KW"/>
</dbReference>
<keyword evidence="2" id="KW-0479">Metal-binding</keyword>
<protein>
    <submittedName>
        <fullName evidence="6">Putative nucleic acid-binding protein</fullName>
    </submittedName>
</protein>
<keyword evidence="1" id="KW-0540">Nuclease</keyword>
<gene>
    <name evidence="6" type="ORF">BJY28_000933</name>
</gene>
<evidence type="ECO:0000256" key="4">
    <source>
        <dbReference type="ARBA" id="ARBA00022842"/>
    </source>
</evidence>
<dbReference type="Pfam" id="PF13470">
    <property type="entry name" value="PIN_3"/>
    <property type="match status" value="1"/>
</dbReference>
<comment type="caution">
    <text evidence="6">The sequence shown here is derived from an EMBL/GenBank/DDBJ whole genome shotgun (WGS) entry which is preliminary data.</text>
</comment>
<dbReference type="InterPro" id="IPR002716">
    <property type="entry name" value="PIN_dom"/>
</dbReference>
<dbReference type="EMBL" id="JACBZX010000001">
    <property type="protein sequence ID" value="NYG36464.1"/>
    <property type="molecule type" value="Genomic_DNA"/>
</dbReference>
<dbReference type="GO" id="GO:0016787">
    <property type="term" value="F:hydrolase activity"/>
    <property type="evidence" value="ECO:0007669"/>
    <property type="project" value="UniProtKB-KW"/>
</dbReference>